<evidence type="ECO:0000256" key="3">
    <source>
        <dbReference type="ARBA" id="ARBA00022553"/>
    </source>
</evidence>
<dbReference type="Pfam" id="PF21171">
    <property type="entry name" value="PDE12-like_N"/>
    <property type="match status" value="1"/>
</dbReference>
<dbReference type="InterPro" id="IPR050410">
    <property type="entry name" value="CCR4/nocturin_mRNA_transcr"/>
</dbReference>
<evidence type="ECO:0000256" key="4">
    <source>
        <dbReference type="ARBA" id="ARBA00022664"/>
    </source>
</evidence>
<dbReference type="Proteomes" id="UP001445076">
    <property type="component" value="Unassembled WGS sequence"/>
</dbReference>
<organism evidence="16 17">
    <name type="scientific">Cherax quadricarinatus</name>
    <name type="common">Australian red claw crayfish</name>
    <dbReference type="NCBI Taxonomy" id="27406"/>
    <lineage>
        <taxon>Eukaryota</taxon>
        <taxon>Metazoa</taxon>
        <taxon>Ecdysozoa</taxon>
        <taxon>Arthropoda</taxon>
        <taxon>Crustacea</taxon>
        <taxon>Multicrustacea</taxon>
        <taxon>Malacostraca</taxon>
        <taxon>Eumalacostraca</taxon>
        <taxon>Eucarida</taxon>
        <taxon>Decapoda</taxon>
        <taxon>Pleocyemata</taxon>
        <taxon>Astacidea</taxon>
        <taxon>Parastacoidea</taxon>
        <taxon>Parastacidae</taxon>
        <taxon>Cherax</taxon>
    </lineage>
</organism>
<evidence type="ECO:0000259" key="14">
    <source>
        <dbReference type="Pfam" id="PF03372"/>
    </source>
</evidence>
<evidence type="ECO:0000256" key="10">
    <source>
        <dbReference type="ARBA" id="ARBA00022946"/>
    </source>
</evidence>
<dbReference type="GO" id="GO:0000288">
    <property type="term" value="P:nuclear-transcribed mRNA catabolic process, deadenylation-dependent decay"/>
    <property type="evidence" value="ECO:0007669"/>
    <property type="project" value="TreeGrafter"/>
</dbReference>
<evidence type="ECO:0000256" key="12">
    <source>
        <dbReference type="ARBA" id="ARBA00072755"/>
    </source>
</evidence>
<evidence type="ECO:0000256" key="1">
    <source>
        <dbReference type="ARBA" id="ARBA00001946"/>
    </source>
</evidence>
<dbReference type="InterPro" id="IPR005135">
    <property type="entry name" value="Endo/exonuclease/phosphatase"/>
</dbReference>
<comment type="caution">
    <text evidence="16">The sequence shown here is derived from an EMBL/GenBank/DDBJ whole genome shotgun (WGS) entry which is preliminary data.</text>
</comment>
<evidence type="ECO:0000313" key="17">
    <source>
        <dbReference type="Proteomes" id="UP001445076"/>
    </source>
</evidence>
<evidence type="ECO:0000256" key="7">
    <source>
        <dbReference type="ARBA" id="ARBA00022801"/>
    </source>
</evidence>
<dbReference type="FunFam" id="3.60.10.10:FF:000018">
    <property type="entry name" value="2',5'-phosphodiesterase 12"/>
    <property type="match status" value="1"/>
</dbReference>
<evidence type="ECO:0000256" key="8">
    <source>
        <dbReference type="ARBA" id="ARBA00022839"/>
    </source>
</evidence>
<dbReference type="AlphaFoldDB" id="A0AAW0XBT4"/>
<comment type="subcellular location">
    <subcellularLocation>
        <location evidence="2">Mitochondrion matrix</location>
    </subcellularLocation>
</comment>
<sequence length="570" mass="65006">MSLQKVVVTHESETPTVCLSFRYKEDRLKVDRIFNLQRSTQEDLGNILTRISGNIQKIAFKKNKKSSIDIEEIPVKMLRLDNEGIVSEDTTCYDSFVGSYNNHKLLIGDNHYIIDLNPPIIKSMDLPKNMMAGFPVYPNKFETVYAEKEHCVFRWFKSDLKFETEKVAKANLNKIKWIEVNVGVACMTTSEDVGRLLKVVATPFLGERKGENVEVMSTVLVSACPGECPFERRHHFTRTLAGENSLRVISYNILAELYTDSDHARSVLFSSCPPYALDMDYRKQLLTKELLGYNGDLICLQEVDEKVFNRDLYPVLSSQGIEGYYTAKGGQVTEGVAIFCRRNKLRILDRNRFILSNELQNNTLFADMWEKVQASVDLAERMIQRGTVLQVSVLESVENPSKLIVVGITHLYFHPDADHIRLLQAGISLQLLQQVMSLYETKHPEKEVSLIFCGDFNSTPECGVYRLMTTQLIDFDDMDWNIKSSELVKGVSLSHNLELDSACGCPPYTNYTTGFYGCLDYIFYQTDKFTIKQVIPMPSHEEVTQHVALPSITFPSDHIPLIADLTFRVR</sequence>
<feature type="domain" description="2',5'-phosphodiesterase 12-like N-terminal" evidence="15">
    <location>
        <begin position="118"/>
        <end position="219"/>
    </location>
</feature>
<accession>A0AAW0XBT4</accession>
<keyword evidence="9" id="KW-0460">Magnesium</keyword>
<keyword evidence="7" id="KW-0378">Hydrolase</keyword>
<comment type="cofactor">
    <cofactor evidence="1">
        <name>Mg(2+)</name>
        <dbReference type="ChEBI" id="CHEBI:18420"/>
    </cofactor>
</comment>
<keyword evidence="11" id="KW-0496">Mitochondrion</keyword>
<keyword evidence="6" id="KW-0479">Metal-binding</keyword>
<keyword evidence="17" id="KW-1185">Reference proteome</keyword>
<keyword evidence="4" id="KW-0507">mRNA processing</keyword>
<dbReference type="EMBL" id="JARKIK010000042">
    <property type="protein sequence ID" value="KAK8737191.1"/>
    <property type="molecule type" value="Genomic_DNA"/>
</dbReference>
<dbReference type="GO" id="GO:0004535">
    <property type="term" value="F:poly(A)-specific ribonuclease activity"/>
    <property type="evidence" value="ECO:0007669"/>
    <property type="project" value="UniProtKB-ARBA"/>
</dbReference>
<dbReference type="InterPro" id="IPR036691">
    <property type="entry name" value="Endo/exonu/phosph_ase_sf"/>
</dbReference>
<evidence type="ECO:0000256" key="6">
    <source>
        <dbReference type="ARBA" id="ARBA00022723"/>
    </source>
</evidence>
<keyword evidence="8" id="KW-0269">Exonuclease</keyword>
<dbReference type="GO" id="GO:0046872">
    <property type="term" value="F:metal ion binding"/>
    <property type="evidence" value="ECO:0007669"/>
    <property type="project" value="UniProtKB-KW"/>
</dbReference>
<keyword evidence="5" id="KW-0540">Nuclease</keyword>
<evidence type="ECO:0000313" key="16">
    <source>
        <dbReference type="EMBL" id="KAK8737191.1"/>
    </source>
</evidence>
<evidence type="ECO:0000259" key="15">
    <source>
        <dbReference type="Pfam" id="PF21171"/>
    </source>
</evidence>
<reference evidence="16 17" key="1">
    <citation type="journal article" date="2024" name="BMC Genomics">
        <title>Genome assembly of redclaw crayfish (Cherax quadricarinatus) provides insights into its immune adaptation and hypoxia tolerance.</title>
        <authorList>
            <person name="Liu Z."/>
            <person name="Zheng J."/>
            <person name="Li H."/>
            <person name="Fang K."/>
            <person name="Wang S."/>
            <person name="He J."/>
            <person name="Zhou D."/>
            <person name="Weng S."/>
            <person name="Chi M."/>
            <person name="Gu Z."/>
            <person name="He J."/>
            <person name="Li F."/>
            <person name="Wang M."/>
        </authorList>
    </citation>
    <scope>NUCLEOTIDE SEQUENCE [LARGE SCALE GENOMIC DNA]</scope>
    <source>
        <strain evidence="16">ZL_2023a</strain>
    </source>
</reference>
<proteinExistence type="predicted"/>
<dbReference type="GO" id="GO:0005759">
    <property type="term" value="C:mitochondrial matrix"/>
    <property type="evidence" value="ECO:0007669"/>
    <property type="project" value="UniProtKB-SubCell"/>
</dbReference>
<dbReference type="Gene3D" id="3.60.10.10">
    <property type="entry name" value="Endonuclease/exonuclease/phosphatase"/>
    <property type="match status" value="1"/>
</dbReference>
<evidence type="ECO:0000256" key="5">
    <source>
        <dbReference type="ARBA" id="ARBA00022722"/>
    </source>
</evidence>
<evidence type="ECO:0000256" key="13">
    <source>
        <dbReference type="ARBA" id="ARBA00083541"/>
    </source>
</evidence>
<keyword evidence="3" id="KW-0597">Phosphoprotein</keyword>
<name>A0AAW0XBT4_CHEQU</name>
<evidence type="ECO:0000256" key="2">
    <source>
        <dbReference type="ARBA" id="ARBA00004305"/>
    </source>
</evidence>
<dbReference type="GO" id="GO:0006397">
    <property type="term" value="P:mRNA processing"/>
    <property type="evidence" value="ECO:0007669"/>
    <property type="project" value="UniProtKB-KW"/>
</dbReference>
<gene>
    <name evidence="16" type="ORF">OTU49_004376</name>
</gene>
<dbReference type="PANTHER" id="PTHR12121">
    <property type="entry name" value="CARBON CATABOLITE REPRESSOR PROTEIN 4"/>
    <property type="match status" value="1"/>
</dbReference>
<keyword evidence="10" id="KW-0809">Transit peptide</keyword>
<dbReference type="PANTHER" id="PTHR12121:SF37">
    <property type="entry name" value="2',5'-PHOSPHODIESTERASE 12"/>
    <property type="match status" value="1"/>
</dbReference>
<evidence type="ECO:0000256" key="11">
    <source>
        <dbReference type="ARBA" id="ARBA00023128"/>
    </source>
</evidence>
<feature type="domain" description="Endonuclease/exonuclease/phosphatase" evidence="14">
    <location>
        <begin position="250"/>
        <end position="558"/>
    </location>
</feature>
<protein>
    <recommendedName>
        <fullName evidence="12">2',5'-phosphodiesterase 12</fullName>
    </recommendedName>
    <alternativeName>
        <fullName evidence="13">Mitochondrial deadenylase</fullName>
    </alternativeName>
</protein>
<dbReference type="SUPFAM" id="SSF56219">
    <property type="entry name" value="DNase I-like"/>
    <property type="match status" value="1"/>
</dbReference>
<dbReference type="InterPro" id="IPR048821">
    <property type="entry name" value="PDE12-like_N"/>
</dbReference>
<dbReference type="Pfam" id="PF03372">
    <property type="entry name" value="Exo_endo_phos"/>
    <property type="match status" value="1"/>
</dbReference>
<evidence type="ECO:0000256" key="9">
    <source>
        <dbReference type="ARBA" id="ARBA00022842"/>
    </source>
</evidence>